<dbReference type="Proteomes" id="UP001551695">
    <property type="component" value="Unassembled WGS sequence"/>
</dbReference>
<proteinExistence type="predicted"/>
<evidence type="ECO:0000313" key="1">
    <source>
        <dbReference type="EMBL" id="MEV0710398.1"/>
    </source>
</evidence>
<comment type="caution">
    <text evidence="1">The sequence shown here is derived from an EMBL/GenBank/DDBJ whole genome shotgun (WGS) entry which is preliminary data.</text>
</comment>
<gene>
    <name evidence="1" type="ORF">AB0I48_22800</name>
</gene>
<dbReference type="RefSeq" id="WP_357786275.1">
    <property type="nucleotide sequence ID" value="NZ_JBFAKC010000010.1"/>
</dbReference>
<protein>
    <submittedName>
        <fullName evidence="1">Uncharacterized protein</fullName>
    </submittedName>
</protein>
<dbReference type="EMBL" id="JBFAKC010000010">
    <property type="protein sequence ID" value="MEV0710398.1"/>
    <property type="molecule type" value="Genomic_DNA"/>
</dbReference>
<accession>A0ABV3FYF6</accession>
<keyword evidence="2" id="KW-1185">Reference proteome</keyword>
<organism evidence="1 2">
    <name type="scientific">Nocardia aurea</name>
    <dbReference type="NCBI Taxonomy" id="2144174"/>
    <lineage>
        <taxon>Bacteria</taxon>
        <taxon>Bacillati</taxon>
        <taxon>Actinomycetota</taxon>
        <taxon>Actinomycetes</taxon>
        <taxon>Mycobacteriales</taxon>
        <taxon>Nocardiaceae</taxon>
        <taxon>Nocardia</taxon>
    </lineage>
</organism>
<reference evidence="1 2" key="1">
    <citation type="submission" date="2024-06" db="EMBL/GenBank/DDBJ databases">
        <title>The Natural Products Discovery Center: Release of the First 8490 Sequenced Strains for Exploring Actinobacteria Biosynthetic Diversity.</title>
        <authorList>
            <person name="Kalkreuter E."/>
            <person name="Kautsar S.A."/>
            <person name="Yang D."/>
            <person name="Bader C.D."/>
            <person name="Teijaro C.N."/>
            <person name="Fluegel L."/>
            <person name="Davis C.M."/>
            <person name="Simpson J.R."/>
            <person name="Lauterbach L."/>
            <person name="Steele A.D."/>
            <person name="Gui C."/>
            <person name="Meng S."/>
            <person name="Li G."/>
            <person name="Viehrig K."/>
            <person name="Ye F."/>
            <person name="Su P."/>
            <person name="Kiefer A.F."/>
            <person name="Nichols A."/>
            <person name="Cepeda A.J."/>
            <person name="Yan W."/>
            <person name="Fan B."/>
            <person name="Jiang Y."/>
            <person name="Adhikari A."/>
            <person name="Zheng C.-J."/>
            <person name="Schuster L."/>
            <person name="Cowan T.M."/>
            <person name="Smanski M.J."/>
            <person name="Chevrette M.G."/>
            <person name="De Carvalho L.P.S."/>
            <person name="Shen B."/>
        </authorList>
    </citation>
    <scope>NUCLEOTIDE SEQUENCE [LARGE SCALE GENOMIC DNA]</scope>
    <source>
        <strain evidence="1 2">NPDC050403</strain>
    </source>
</reference>
<name>A0ABV3FYF6_9NOCA</name>
<sequence>MALDEVIAKRYYSHSDSDRPAALTSLYGAVGGGRSQLISEDPFKARQLHRLMAASPDERVQRQANAYSLELLRYDQTSPDSHPFATVLHNLLPQPEPAGEYFDRVKIGFDLEGLEVEEIGFLGEIIYEQYFNFEISYEQHGLLEMFSEQISEDIIELTRNDIDKARRLLHGMAVSDEVNRQLSVPFRLESLLRREHEVEDFEAASVTAGHMMDLHRSIHERDYGESERPQTAIYKALDDRYLNSDIEQRFNQHFQKLGY</sequence>
<evidence type="ECO:0000313" key="2">
    <source>
        <dbReference type="Proteomes" id="UP001551695"/>
    </source>
</evidence>